<dbReference type="Pfam" id="PF12802">
    <property type="entry name" value="MarR_2"/>
    <property type="match status" value="1"/>
</dbReference>
<dbReference type="GO" id="GO:0003700">
    <property type="term" value="F:DNA-binding transcription factor activity"/>
    <property type="evidence" value="ECO:0007669"/>
    <property type="project" value="InterPro"/>
</dbReference>
<gene>
    <name evidence="2" type="primary">marR</name>
    <name evidence="2" type="ORF">Mal64_02770</name>
</gene>
<keyword evidence="3" id="KW-1185">Reference proteome</keyword>
<dbReference type="RefSeq" id="WP_146395968.1">
    <property type="nucleotide sequence ID" value="NZ_SJPQ01000001.1"/>
</dbReference>
<proteinExistence type="predicted"/>
<dbReference type="Proteomes" id="UP000315440">
    <property type="component" value="Unassembled WGS sequence"/>
</dbReference>
<sequence>MLTHDFESSIGYWIARAHQEYMRAFNEMLAPHGITFRQAQVLGWLAAEGPMSQSEMANRLMIEPPSLVGILNRSEAAGLVERRPDPEDGRVKLIHPLPEATRVWELVAECGQVMLSRASAGLSEEELATLHRVLLKVRENVTACEAANP</sequence>
<evidence type="ECO:0000313" key="3">
    <source>
        <dbReference type="Proteomes" id="UP000315440"/>
    </source>
</evidence>
<accession>A0A5C5ZS32</accession>
<evidence type="ECO:0000259" key="1">
    <source>
        <dbReference type="PROSITE" id="PS50995"/>
    </source>
</evidence>
<dbReference type="GO" id="GO:0006950">
    <property type="term" value="P:response to stress"/>
    <property type="evidence" value="ECO:0007669"/>
    <property type="project" value="TreeGrafter"/>
</dbReference>
<dbReference type="PRINTS" id="PR00598">
    <property type="entry name" value="HTHMARR"/>
</dbReference>
<dbReference type="EMBL" id="SJPQ01000001">
    <property type="protein sequence ID" value="TWT89895.1"/>
    <property type="molecule type" value="Genomic_DNA"/>
</dbReference>
<feature type="domain" description="HTH marR-type" evidence="1">
    <location>
        <begin position="7"/>
        <end position="139"/>
    </location>
</feature>
<organism evidence="2 3">
    <name type="scientific">Pseudobythopirellula maris</name>
    <dbReference type="NCBI Taxonomy" id="2527991"/>
    <lineage>
        <taxon>Bacteria</taxon>
        <taxon>Pseudomonadati</taxon>
        <taxon>Planctomycetota</taxon>
        <taxon>Planctomycetia</taxon>
        <taxon>Pirellulales</taxon>
        <taxon>Lacipirellulaceae</taxon>
        <taxon>Pseudobythopirellula</taxon>
    </lineage>
</organism>
<dbReference type="InterPro" id="IPR039422">
    <property type="entry name" value="MarR/SlyA-like"/>
</dbReference>
<evidence type="ECO:0000313" key="2">
    <source>
        <dbReference type="EMBL" id="TWT89895.1"/>
    </source>
</evidence>
<dbReference type="SMART" id="SM00347">
    <property type="entry name" value="HTH_MARR"/>
    <property type="match status" value="1"/>
</dbReference>
<dbReference type="SUPFAM" id="SSF46785">
    <property type="entry name" value="Winged helix' DNA-binding domain"/>
    <property type="match status" value="1"/>
</dbReference>
<dbReference type="Gene3D" id="1.10.10.10">
    <property type="entry name" value="Winged helix-like DNA-binding domain superfamily/Winged helix DNA-binding domain"/>
    <property type="match status" value="1"/>
</dbReference>
<name>A0A5C5ZS32_9BACT</name>
<protein>
    <submittedName>
        <fullName evidence="2">Multiple antibiotic resistance protein MarR</fullName>
    </submittedName>
</protein>
<dbReference type="PANTHER" id="PTHR33164:SF43">
    <property type="entry name" value="HTH-TYPE TRANSCRIPTIONAL REPRESSOR YETL"/>
    <property type="match status" value="1"/>
</dbReference>
<dbReference type="AlphaFoldDB" id="A0A5C5ZS32"/>
<dbReference type="InterPro" id="IPR036390">
    <property type="entry name" value="WH_DNA-bd_sf"/>
</dbReference>
<reference evidence="2 3" key="1">
    <citation type="submission" date="2019-02" db="EMBL/GenBank/DDBJ databases">
        <title>Deep-cultivation of Planctomycetes and their phenomic and genomic characterization uncovers novel biology.</title>
        <authorList>
            <person name="Wiegand S."/>
            <person name="Jogler M."/>
            <person name="Boedeker C."/>
            <person name="Pinto D."/>
            <person name="Vollmers J."/>
            <person name="Rivas-Marin E."/>
            <person name="Kohn T."/>
            <person name="Peeters S.H."/>
            <person name="Heuer A."/>
            <person name="Rast P."/>
            <person name="Oberbeckmann S."/>
            <person name="Bunk B."/>
            <person name="Jeske O."/>
            <person name="Meyerdierks A."/>
            <person name="Storesund J.E."/>
            <person name="Kallscheuer N."/>
            <person name="Luecker S."/>
            <person name="Lage O.M."/>
            <person name="Pohl T."/>
            <person name="Merkel B.J."/>
            <person name="Hornburger P."/>
            <person name="Mueller R.-W."/>
            <person name="Bruemmer F."/>
            <person name="Labrenz M."/>
            <person name="Spormann A.M."/>
            <person name="Op Den Camp H."/>
            <person name="Overmann J."/>
            <person name="Amann R."/>
            <person name="Jetten M.S.M."/>
            <person name="Mascher T."/>
            <person name="Medema M.H."/>
            <person name="Devos D.P."/>
            <person name="Kaster A.-K."/>
            <person name="Ovreas L."/>
            <person name="Rohde M."/>
            <person name="Galperin M.Y."/>
            <person name="Jogler C."/>
        </authorList>
    </citation>
    <scope>NUCLEOTIDE SEQUENCE [LARGE SCALE GENOMIC DNA]</scope>
    <source>
        <strain evidence="2 3">Mal64</strain>
    </source>
</reference>
<dbReference type="InterPro" id="IPR036388">
    <property type="entry name" value="WH-like_DNA-bd_sf"/>
</dbReference>
<comment type="caution">
    <text evidence="2">The sequence shown here is derived from an EMBL/GenBank/DDBJ whole genome shotgun (WGS) entry which is preliminary data.</text>
</comment>
<dbReference type="OrthoDB" id="32523at2"/>
<dbReference type="PROSITE" id="PS50995">
    <property type="entry name" value="HTH_MARR_2"/>
    <property type="match status" value="1"/>
</dbReference>
<dbReference type="InterPro" id="IPR000835">
    <property type="entry name" value="HTH_MarR-typ"/>
</dbReference>
<dbReference type="PANTHER" id="PTHR33164">
    <property type="entry name" value="TRANSCRIPTIONAL REGULATOR, MARR FAMILY"/>
    <property type="match status" value="1"/>
</dbReference>